<keyword evidence="2" id="KW-0645">Protease</keyword>
<evidence type="ECO:0000256" key="6">
    <source>
        <dbReference type="ARBA" id="ARBA00023049"/>
    </source>
</evidence>
<keyword evidence="3" id="KW-0479">Metal-binding</keyword>
<keyword evidence="4" id="KW-0378">Hydrolase</keyword>
<accession>A0A368L245</accession>
<dbReference type="Gene3D" id="3.30.2010.10">
    <property type="entry name" value="Metalloproteases ('zincins'), catalytic domain"/>
    <property type="match status" value="1"/>
</dbReference>
<comment type="cofactor">
    <cofactor evidence="1">
        <name>Zn(2+)</name>
        <dbReference type="ChEBI" id="CHEBI:29105"/>
    </cofactor>
</comment>
<evidence type="ECO:0000313" key="9">
    <source>
        <dbReference type="EMBL" id="RCS57460.1"/>
    </source>
</evidence>
<evidence type="ECO:0000256" key="7">
    <source>
        <dbReference type="SAM" id="MobiDB-lite"/>
    </source>
</evidence>
<dbReference type="InterPro" id="IPR001915">
    <property type="entry name" value="Peptidase_M48"/>
</dbReference>
<dbReference type="RefSeq" id="WP_114402941.1">
    <property type="nucleotide sequence ID" value="NZ_QPGB01000003.1"/>
</dbReference>
<keyword evidence="10" id="KW-1185">Reference proteome</keyword>
<dbReference type="OrthoDB" id="9810445at2"/>
<evidence type="ECO:0000256" key="3">
    <source>
        <dbReference type="ARBA" id="ARBA00022723"/>
    </source>
</evidence>
<reference evidence="9 10" key="1">
    <citation type="journal article" date="2018" name="Int. J. Syst. Evol. Microbiol.">
        <title>Parvibium lacunae gen. nov., sp. nov., a new member of the family Alcaligenaceae isolated from a freshwater pond.</title>
        <authorList>
            <person name="Chen W.M."/>
            <person name="Xie P.B."/>
            <person name="Hsu M.Y."/>
            <person name="Sheu S.Y."/>
        </authorList>
    </citation>
    <scope>NUCLEOTIDE SEQUENCE [LARGE SCALE GENOMIC DNA]</scope>
    <source>
        <strain evidence="9 10">KMB9</strain>
    </source>
</reference>
<dbReference type="EMBL" id="QPGB01000003">
    <property type="protein sequence ID" value="RCS57460.1"/>
    <property type="molecule type" value="Genomic_DNA"/>
</dbReference>
<proteinExistence type="predicted"/>
<sequence>MRGFGFELRVVLAALGLLLTPHYDKLSPSMSAVPSSLPDSHNNSRWQLTQAAWGQTTLNLPTLGDPASEELSPQLERKVGESIMASLRANRDISEDAETTFYLNQLGAQLATQAAAGYSFQFFLVKENSLNAFALPGGYIGVHSGLILAAQNESELAGVLAHEIGHVTQRHIARMLGQGKRGTMVTLATLALAALAASRSPDAAAALALGGQAAQIQNQLSFNREAEREADRVGFQLLDQAGFNSDEMASFFGRLQQNARFYDGNAPAYLRTHPITLERMADMQNRQRPRQTFGSQPPRRDESEFNLIRARMAAYANLSVDGLQQAKRQFEEALALSQDKTRPASAGTTGPRSASLTKAANLLTQLPAPALSYGLALIAAEQRQWQVSNRLLTTAKERLGRDHPLFVIQQADNELRLGQAAQGLRITEAGLKMFNQFRPLLYQHIRLLQANQQHAQALALLNRERELYRQDAPLYALSAESYLALNQRSAAALMTAEYYVLQGTTAAALEQLQLARRANDGDYYQMSIIDARTRQIQERLREERELLK</sequence>
<feature type="region of interest" description="Disordered" evidence="7">
    <location>
        <begin position="335"/>
        <end position="354"/>
    </location>
</feature>
<evidence type="ECO:0000313" key="10">
    <source>
        <dbReference type="Proteomes" id="UP000252357"/>
    </source>
</evidence>
<dbReference type="GO" id="GO:0004222">
    <property type="term" value="F:metalloendopeptidase activity"/>
    <property type="evidence" value="ECO:0007669"/>
    <property type="project" value="InterPro"/>
</dbReference>
<comment type="caution">
    <text evidence="9">The sequence shown here is derived from an EMBL/GenBank/DDBJ whole genome shotgun (WGS) entry which is preliminary data.</text>
</comment>
<dbReference type="Proteomes" id="UP000252357">
    <property type="component" value="Unassembled WGS sequence"/>
</dbReference>
<dbReference type="CDD" id="cd07333">
    <property type="entry name" value="M48C_bepA_like"/>
    <property type="match status" value="1"/>
</dbReference>
<dbReference type="InterPro" id="IPR051156">
    <property type="entry name" value="Mito/Outer_Membr_Metalloprot"/>
</dbReference>
<dbReference type="AlphaFoldDB" id="A0A368L245"/>
<dbReference type="GO" id="GO:0046872">
    <property type="term" value="F:metal ion binding"/>
    <property type="evidence" value="ECO:0007669"/>
    <property type="project" value="UniProtKB-KW"/>
</dbReference>
<keyword evidence="6" id="KW-0482">Metalloprotease</keyword>
<dbReference type="PANTHER" id="PTHR22726">
    <property type="entry name" value="METALLOENDOPEPTIDASE OMA1"/>
    <property type="match status" value="1"/>
</dbReference>
<name>A0A368L245_9BURK</name>
<dbReference type="Pfam" id="PF01435">
    <property type="entry name" value="Peptidase_M48"/>
    <property type="match status" value="1"/>
</dbReference>
<evidence type="ECO:0000256" key="1">
    <source>
        <dbReference type="ARBA" id="ARBA00001947"/>
    </source>
</evidence>
<dbReference type="GO" id="GO:0016020">
    <property type="term" value="C:membrane"/>
    <property type="evidence" value="ECO:0007669"/>
    <property type="project" value="TreeGrafter"/>
</dbReference>
<dbReference type="PANTHER" id="PTHR22726:SF1">
    <property type="entry name" value="METALLOENDOPEPTIDASE OMA1, MITOCHONDRIAL"/>
    <property type="match status" value="1"/>
</dbReference>
<evidence type="ECO:0000256" key="2">
    <source>
        <dbReference type="ARBA" id="ARBA00022670"/>
    </source>
</evidence>
<feature type="domain" description="Peptidase M48" evidence="8">
    <location>
        <begin position="102"/>
        <end position="286"/>
    </location>
</feature>
<protein>
    <submittedName>
        <fullName evidence="9">M48 family peptidase</fullName>
    </submittedName>
</protein>
<evidence type="ECO:0000259" key="8">
    <source>
        <dbReference type="Pfam" id="PF01435"/>
    </source>
</evidence>
<gene>
    <name evidence="9" type="ORF">DU000_08365</name>
</gene>
<dbReference type="GO" id="GO:0051603">
    <property type="term" value="P:proteolysis involved in protein catabolic process"/>
    <property type="evidence" value="ECO:0007669"/>
    <property type="project" value="TreeGrafter"/>
</dbReference>
<evidence type="ECO:0000256" key="5">
    <source>
        <dbReference type="ARBA" id="ARBA00022833"/>
    </source>
</evidence>
<keyword evidence="5" id="KW-0862">Zinc</keyword>
<organism evidence="9 10">
    <name type="scientific">Parvibium lacunae</name>
    <dbReference type="NCBI Taxonomy" id="1888893"/>
    <lineage>
        <taxon>Bacteria</taxon>
        <taxon>Pseudomonadati</taxon>
        <taxon>Pseudomonadota</taxon>
        <taxon>Betaproteobacteria</taxon>
        <taxon>Burkholderiales</taxon>
        <taxon>Alcaligenaceae</taxon>
        <taxon>Parvibium</taxon>
    </lineage>
</organism>
<evidence type="ECO:0000256" key="4">
    <source>
        <dbReference type="ARBA" id="ARBA00022801"/>
    </source>
</evidence>